<dbReference type="PANTHER" id="PTHR30203:SF30">
    <property type="entry name" value="OUTER MEMBRANE PROTEIN-RELATED"/>
    <property type="match status" value="1"/>
</dbReference>
<dbReference type="PROSITE" id="PS51257">
    <property type="entry name" value="PROKAR_LIPOPROTEIN"/>
    <property type="match status" value="1"/>
</dbReference>
<evidence type="ECO:0000256" key="1">
    <source>
        <dbReference type="ARBA" id="ARBA00007613"/>
    </source>
</evidence>
<comment type="similarity">
    <text evidence="1 2">Belongs to the outer membrane factor (OMF) (TC 1.B.17) family.</text>
</comment>
<evidence type="ECO:0000313" key="4">
    <source>
        <dbReference type="EMBL" id="MBJ3778720.1"/>
    </source>
</evidence>
<dbReference type="PANTHER" id="PTHR30203">
    <property type="entry name" value="OUTER MEMBRANE CATION EFFLUX PROTEIN"/>
    <property type="match status" value="1"/>
</dbReference>
<organism evidence="4 5">
    <name type="scientific">Acuticoccus mangrovi</name>
    <dbReference type="NCBI Taxonomy" id="2796142"/>
    <lineage>
        <taxon>Bacteria</taxon>
        <taxon>Pseudomonadati</taxon>
        <taxon>Pseudomonadota</taxon>
        <taxon>Alphaproteobacteria</taxon>
        <taxon>Hyphomicrobiales</taxon>
        <taxon>Amorphaceae</taxon>
        <taxon>Acuticoccus</taxon>
    </lineage>
</organism>
<dbReference type="EMBL" id="JAEKJA010000037">
    <property type="protein sequence ID" value="MBJ3778720.1"/>
    <property type="molecule type" value="Genomic_DNA"/>
</dbReference>
<sequence>MKRASIALLLLVSGCMVGPDYEEPNIALTTRFVGGDASIVGPVGKKEWWRDYRDPYLSELVDRGLEQNLDVAAALEVIREAEANVRTTGLAAAVDGGADLSFIRSGGGETRPVNTRTADLSGSFIVDLFGGIRRGRQSAEASLGAAQADLETTRLAWLAEIIAAYSDARFYQEALALTRLTISDRVETVKITREQYAAGATTEYDVAEAEALLAQARAQIPEYEALFNANVFAIATLMNESAAPILAKMRRGSPMLKTPGGGNSGLPAELLHNRPDVRSAERTFAAAVYSVGVAEADLYPALTLDGSLTFEGGTNTWSFGPSLTIPVLNQPALRATRDAAASEARQAEIAWRQVVMDAVEDVQVAQSNLQQYRRRTDALRMTVRSYERALSLARNNYAAGAITLIDLLDTDRSTATARISAASAANSAAQEWATLQIAVGAGAAVVAP</sequence>
<keyword evidence="5" id="KW-1185">Reference proteome</keyword>
<dbReference type="InterPro" id="IPR003423">
    <property type="entry name" value="OMP_efflux"/>
</dbReference>
<keyword evidence="2" id="KW-0812">Transmembrane</keyword>
<keyword evidence="2" id="KW-0472">Membrane</keyword>
<dbReference type="SUPFAM" id="SSF56954">
    <property type="entry name" value="Outer membrane efflux proteins (OEP)"/>
    <property type="match status" value="1"/>
</dbReference>
<dbReference type="Pfam" id="PF02321">
    <property type="entry name" value="OEP"/>
    <property type="match status" value="2"/>
</dbReference>
<evidence type="ECO:0000256" key="2">
    <source>
        <dbReference type="RuleBase" id="RU362097"/>
    </source>
</evidence>
<gene>
    <name evidence="4" type="ORF">JCR33_23675</name>
</gene>
<dbReference type="Proteomes" id="UP000609531">
    <property type="component" value="Unassembled WGS sequence"/>
</dbReference>
<feature type="coiled-coil region" evidence="3">
    <location>
        <begin position="355"/>
        <end position="389"/>
    </location>
</feature>
<keyword evidence="2" id="KW-0564">Palmitate</keyword>
<accession>A0A934MJB2</accession>
<protein>
    <submittedName>
        <fullName evidence="4">Efflux transporter outer membrane subunit</fullName>
    </submittedName>
</protein>
<dbReference type="InterPro" id="IPR010131">
    <property type="entry name" value="MdtP/NodT-like"/>
</dbReference>
<dbReference type="Gene3D" id="1.20.1600.10">
    <property type="entry name" value="Outer membrane efflux proteins (OEP)"/>
    <property type="match status" value="1"/>
</dbReference>
<dbReference type="RefSeq" id="WP_198884623.1">
    <property type="nucleotide sequence ID" value="NZ_JAEKJA010000037.1"/>
</dbReference>
<dbReference type="GO" id="GO:0005886">
    <property type="term" value="C:plasma membrane"/>
    <property type="evidence" value="ECO:0007669"/>
    <property type="project" value="UniProtKB-SubCell"/>
</dbReference>
<name>A0A934MJB2_9HYPH</name>
<keyword evidence="2" id="KW-0449">Lipoprotein</keyword>
<dbReference type="NCBIfam" id="TIGR01845">
    <property type="entry name" value="outer_NodT"/>
    <property type="match status" value="1"/>
</dbReference>
<keyword evidence="2" id="KW-1134">Transmembrane beta strand</keyword>
<keyword evidence="3" id="KW-0175">Coiled coil</keyword>
<dbReference type="GO" id="GO:0015562">
    <property type="term" value="F:efflux transmembrane transporter activity"/>
    <property type="evidence" value="ECO:0007669"/>
    <property type="project" value="InterPro"/>
</dbReference>
<proteinExistence type="inferred from homology"/>
<evidence type="ECO:0000313" key="5">
    <source>
        <dbReference type="Proteomes" id="UP000609531"/>
    </source>
</evidence>
<dbReference type="Gene3D" id="2.20.200.10">
    <property type="entry name" value="Outer membrane efflux proteins (OEP)"/>
    <property type="match status" value="1"/>
</dbReference>
<dbReference type="AlphaFoldDB" id="A0A934MJB2"/>
<comment type="caution">
    <text evidence="4">The sequence shown here is derived from an EMBL/GenBank/DDBJ whole genome shotgun (WGS) entry which is preliminary data.</text>
</comment>
<comment type="subcellular location">
    <subcellularLocation>
        <location evidence="2">Cell membrane</location>
        <topology evidence="2">Lipid-anchor</topology>
    </subcellularLocation>
</comment>
<reference evidence="4" key="1">
    <citation type="submission" date="2020-12" db="EMBL/GenBank/DDBJ databases">
        <title>Bacterial taxonomy.</title>
        <authorList>
            <person name="Pan X."/>
        </authorList>
    </citation>
    <scope>NUCLEOTIDE SEQUENCE</scope>
    <source>
        <strain evidence="4">B2012</strain>
    </source>
</reference>
<evidence type="ECO:0000256" key="3">
    <source>
        <dbReference type="SAM" id="Coils"/>
    </source>
</evidence>